<keyword evidence="3" id="KW-1185">Reference proteome</keyword>
<feature type="region of interest" description="Disordered" evidence="1">
    <location>
        <begin position="59"/>
        <end position="79"/>
    </location>
</feature>
<accession>A0A5B9MUX7</accession>
<sequence>MIECSGIAARPAAGKYDGDVSNFTPPANRSPPTMIRFGLCLIVALAHVISAAPAQVSAQDTAKKPAANKKPAAKKVNPAFQPPEIIPKLPNVLLIGDSISIGYMVPARKAMAGKANVFRPATNCGPTTRGLEQIDQWLGDRMWDVVHWNFGLHDLKYMGPSGQNLADPQAADSHPQVPIDQYKSNIEKLARRIKQQAKVVIWRETTPVPEGAAGRVVGDSAKYNAAAAEAIAKVGGIQTDSFFDFAQSVKEHQRPANVHYTPEGSKLLGEHVAEVIQTALAD</sequence>
<organism evidence="2 3">
    <name type="scientific">Stieleria maiorica</name>
    <dbReference type="NCBI Taxonomy" id="2795974"/>
    <lineage>
        <taxon>Bacteria</taxon>
        <taxon>Pseudomonadati</taxon>
        <taxon>Planctomycetota</taxon>
        <taxon>Planctomycetia</taxon>
        <taxon>Pirellulales</taxon>
        <taxon>Pirellulaceae</taxon>
        <taxon>Stieleria</taxon>
    </lineage>
</organism>
<dbReference type="EMBL" id="CP036264">
    <property type="protein sequence ID" value="QEG02868.1"/>
    <property type="molecule type" value="Genomic_DNA"/>
</dbReference>
<dbReference type="AlphaFoldDB" id="A0A5B9MUX7"/>
<protein>
    <recommendedName>
        <fullName evidence="4">SGNH hydrolase-type esterase domain-containing protein</fullName>
    </recommendedName>
</protein>
<dbReference type="SUPFAM" id="SSF52266">
    <property type="entry name" value="SGNH hydrolase"/>
    <property type="match status" value="1"/>
</dbReference>
<dbReference type="CDD" id="cd00229">
    <property type="entry name" value="SGNH_hydrolase"/>
    <property type="match status" value="1"/>
</dbReference>
<evidence type="ECO:0000313" key="3">
    <source>
        <dbReference type="Proteomes" id="UP000321353"/>
    </source>
</evidence>
<dbReference type="KEGG" id="smam:Mal15_69890"/>
<evidence type="ECO:0000313" key="2">
    <source>
        <dbReference type="EMBL" id="QEG02868.1"/>
    </source>
</evidence>
<dbReference type="GO" id="GO:0016788">
    <property type="term" value="F:hydrolase activity, acting on ester bonds"/>
    <property type="evidence" value="ECO:0007669"/>
    <property type="project" value="UniProtKB-ARBA"/>
</dbReference>
<name>A0A5B9MUX7_9BACT</name>
<feature type="compositionally biased region" description="Low complexity" evidence="1">
    <location>
        <begin position="64"/>
        <end position="79"/>
    </location>
</feature>
<dbReference type="InterPro" id="IPR001087">
    <property type="entry name" value="GDSL"/>
</dbReference>
<dbReference type="Pfam" id="PF00657">
    <property type="entry name" value="Lipase_GDSL"/>
    <property type="match status" value="1"/>
</dbReference>
<evidence type="ECO:0008006" key="4">
    <source>
        <dbReference type="Google" id="ProtNLM"/>
    </source>
</evidence>
<reference evidence="2 3" key="1">
    <citation type="submission" date="2019-02" db="EMBL/GenBank/DDBJ databases">
        <title>Planctomycetal bacteria perform biofilm scaping via a novel small molecule.</title>
        <authorList>
            <person name="Jeske O."/>
            <person name="Boedeker C."/>
            <person name="Wiegand S."/>
            <person name="Breitling P."/>
            <person name="Kallscheuer N."/>
            <person name="Jogler M."/>
            <person name="Rohde M."/>
            <person name="Petersen J."/>
            <person name="Medema M.H."/>
            <person name="Surup F."/>
            <person name="Jogler C."/>
        </authorList>
    </citation>
    <scope>NUCLEOTIDE SEQUENCE [LARGE SCALE GENOMIC DNA]</scope>
    <source>
        <strain evidence="2 3">Mal15</strain>
    </source>
</reference>
<evidence type="ECO:0000256" key="1">
    <source>
        <dbReference type="SAM" id="MobiDB-lite"/>
    </source>
</evidence>
<dbReference type="InterPro" id="IPR036514">
    <property type="entry name" value="SGNH_hydro_sf"/>
</dbReference>
<gene>
    <name evidence="2" type="ORF">Mal15_69890</name>
</gene>
<dbReference type="Gene3D" id="3.40.50.1110">
    <property type="entry name" value="SGNH hydrolase"/>
    <property type="match status" value="1"/>
</dbReference>
<dbReference type="Proteomes" id="UP000321353">
    <property type="component" value="Chromosome"/>
</dbReference>
<proteinExistence type="predicted"/>